<evidence type="ECO:0000313" key="2">
    <source>
        <dbReference type="EMBL" id="KAE9299217.1"/>
    </source>
</evidence>
<sequence length="79" mass="9241">MDEDKLAHSITSRQINDARYKLSSYVIHDIFEHAQDWHFALTSFQLFNATCGQYVYFGGITLLRVEVLVRPFLCAFHIM</sequence>
<accession>A0A6A3KGN7</accession>
<dbReference type="Proteomes" id="UP000434957">
    <property type="component" value="Unassembled WGS sequence"/>
</dbReference>
<dbReference type="EMBL" id="QXFV01001423">
    <property type="protein sequence ID" value="KAE9006229.1"/>
    <property type="molecule type" value="Genomic_DNA"/>
</dbReference>
<comment type="caution">
    <text evidence="1">The sequence shown here is derived from an EMBL/GenBank/DDBJ whole genome shotgun (WGS) entry which is preliminary data.</text>
</comment>
<dbReference type="EMBL" id="QXFT01002380">
    <property type="protein sequence ID" value="KAE9299217.1"/>
    <property type="molecule type" value="Genomic_DNA"/>
</dbReference>
<evidence type="ECO:0000313" key="1">
    <source>
        <dbReference type="EMBL" id="KAE9006229.1"/>
    </source>
</evidence>
<organism evidence="1 3">
    <name type="scientific">Phytophthora rubi</name>
    <dbReference type="NCBI Taxonomy" id="129364"/>
    <lineage>
        <taxon>Eukaryota</taxon>
        <taxon>Sar</taxon>
        <taxon>Stramenopiles</taxon>
        <taxon>Oomycota</taxon>
        <taxon>Peronosporomycetes</taxon>
        <taxon>Peronosporales</taxon>
        <taxon>Peronosporaceae</taxon>
        <taxon>Phytophthora</taxon>
    </lineage>
</organism>
<keyword evidence="4" id="KW-1185">Reference proteome</keyword>
<protein>
    <submittedName>
        <fullName evidence="1">Uncharacterized protein</fullName>
    </submittedName>
</protein>
<reference evidence="1 3" key="1">
    <citation type="submission" date="2018-09" db="EMBL/GenBank/DDBJ databases">
        <title>Genomic investigation of the strawberry pathogen Phytophthora fragariae indicates pathogenicity is determined by transcriptional variation in three key races.</title>
        <authorList>
            <person name="Adams T.M."/>
            <person name="Armitage A.D."/>
            <person name="Sobczyk M.K."/>
            <person name="Bates H.J."/>
            <person name="Dunwell J.M."/>
            <person name="Nellist C.F."/>
            <person name="Harrison R.J."/>
        </authorList>
    </citation>
    <scope>NUCLEOTIDE SEQUENCE [LARGE SCALE GENOMIC DNA]</scope>
    <source>
        <strain evidence="1 3">SCRP249</strain>
        <strain evidence="2 4">SCRP333</strain>
    </source>
</reference>
<name>A0A6A3KGN7_9STRA</name>
<gene>
    <name evidence="1" type="ORF">PR001_g17260</name>
    <name evidence="2" type="ORF">PR003_g23057</name>
</gene>
<evidence type="ECO:0000313" key="4">
    <source>
        <dbReference type="Proteomes" id="UP000434957"/>
    </source>
</evidence>
<proteinExistence type="predicted"/>
<dbReference type="Proteomes" id="UP000429607">
    <property type="component" value="Unassembled WGS sequence"/>
</dbReference>
<evidence type="ECO:0000313" key="3">
    <source>
        <dbReference type="Proteomes" id="UP000429607"/>
    </source>
</evidence>
<dbReference type="AlphaFoldDB" id="A0A6A3KGN7"/>